<reference evidence="3 6" key="2">
    <citation type="submission" date="2020-08" db="EMBL/GenBank/DDBJ databases">
        <title>Sequencing the genomes of 1000 actinobacteria strains.</title>
        <authorList>
            <person name="Klenk H.-P."/>
        </authorList>
    </citation>
    <scope>NUCLEOTIDE SEQUENCE [LARGE SCALE GENOMIC DNA]</scope>
    <source>
        <strain evidence="3 6">DSM 15626</strain>
    </source>
</reference>
<proteinExistence type="predicted"/>
<comment type="caution">
    <text evidence="4">The sequence shown here is derived from an EMBL/GenBank/DDBJ whole genome shotgun (WGS) entry which is preliminary data.</text>
</comment>
<evidence type="ECO:0000313" key="6">
    <source>
        <dbReference type="Proteomes" id="UP000553957"/>
    </source>
</evidence>
<evidence type="ECO:0000313" key="5">
    <source>
        <dbReference type="Proteomes" id="UP000534306"/>
    </source>
</evidence>
<evidence type="ECO:0000313" key="3">
    <source>
        <dbReference type="EMBL" id="MBB6570082.1"/>
    </source>
</evidence>
<gene>
    <name evidence="3" type="ORF">HNR71_005719</name>
    <name evidence="4" type="ORF">HPO96_34725</name>
</gene>
<feature type="compositionally biased region" description="Basic and acidic residues" evidence="1">
    <location>
        <begin position="220"/>
        <end position="235"/>
    </location>
</feature>
<evidence type="ECO:0000259" key="2">
    <source>
        <dbReference type="Pfam" id="PF08044"/>
    </source>
</evidence>
<dbReference type="Pfam" id="PF08044">
    <property type="entry name" value="DUF1707"/>
    <property type="match status" value="1"/>
</dbReference>
<feature type="domain" description="DUF1707" evidence="2">
    <location>
        <begin position="18"/>
        <end position="70"/>
    </location>
</feature>
<sequence>MSAPPPAEPPAVPARSGLRASDADRERVAEILREALVEGRLRLSEFESRLEEAQAARTYGELEHLVHDLPVGVEQTATYQELVPQAPAAVSPRIGGRPTSGTGIAILGGFERKGVWTIAQRFTSFALLGGGTIDLREANFEAPETVIRCVALLGGITVIVSPEVDLEVRGIGVMGGFEQGASGIGEAGAPRVVVTGFSFWGGVGVQRKVTKAERRRLKAERKERRQLEKQREDNS</sequence>
<evidence type="ECO:0000313" key="4">
    <source>
        <dbReference type="EMBL" id="NOL45416.1"/>
    </source>
</evidence>
<dbReference type="Proteomes" id="UP000534306">
    <property type="component" value="Unassembled WGS sequence"/>
</dbReference>
<dbReference type="InterPro" id="IPR012551">
    <property type="entry name" value="DUF1707_SHOCT-like"/>
</dbReference>
<reference evidence="4 5" key="1">
    <citation type="submission" date="2020-05" db="EMBL/GenBank/DDBJ databases">
        <title>Genome sequence of Kribbella sandramycini ATCC 39419.</title>
        <authorList>
            <person name="Maclea K.S."/>
            <person name="Fair J.L."/>
        </authorList>
    </citation>
    <scope>NUCLEOTIDE SEQUENCE [LARGE SCALE GENOMIC DNA]</scope>
    <source>
        <strain evidence="4 5">ATCC 39419</strain>
    </source>
</reference>
<dbReference type="Proteomes" id="UP000553957">
    <property type="component" value="Unassembled WGS sequence"/>
</dbReference>
<feature type="region of interest" description="Disordered" evidence="1">
    <location>
        <begin position="215"/>
        <end position="235"/>
    </location>
</feature>
<dbReference type="RefSeq" id="WP_171678714.1">
    <property type="nucleotide sequence ID" value="NZ_BAAAGT010000005.1"/>
</dbReference>
<protein>
    <submittedName>
        <fullName evidence="4">DUF1707 and DUF2154 domain-containing protein</fullName>
    </submittedName>
</protein>
<dbReference type="PANTHER" id="PTHR40763">
    <property type="entry name" value="MEMBRANE PROTEIN-RELATED"/>
    <property type="match status" value="1"/>
</dbReference>
<dbReference type="EMBL" id="JABJRC010000012">
    <property type="protein sequence ID" value="NOL45416.1"/>
    <property type="molecule type" value="Genomic_DNA"/>
</dbReference>
<name>A0A7Y4L8Q4_9ACTN</name>
<feature type="compositionally biased region" description="Pro residues" evidence="1">
    <location>
        <begin position="1"/>
        <end position="12"/>
    </location>
</feature>
<keyword evidence="5" id="KW-1185">Reference proteome</keyword>
<evidence type="ECO:0000256" key="1">
    <source>
        <dbReference type="SAM" id="MobiDB-lite"/>
    </source>
</evidence>
<organism evidence="4 5">
    <name type="scientific">Kribbella sandramycini</name>
    <dbReference type="NCBI Taxonomy" id="60450"/>
    <lineage>
        <taxon>Bacteria</taxon>
        <taxon>Bacillati</taxon>
        <taxon>Actinomycetota</taxon>
        <taxon>Actinomycetes</taxon>
        <taxon>Propionibacteriales</taxon>
        <taxon>Kribbellaceae</taxon>
        <taxon>Kribbella</taxon>
    </lineage>
</organism>
<dbReference type="AlphaFoldDB" id="A0A7Y4L8Q4"/>
<accession>A0A7Y4L8Q4</accession>
<dbReference type="EMBL" id="JACHKF010000001">
    <property type="protein sequence ID" value="MBB6570082.1"/>
    <property type="molecule type" value="Genomic_DNA"/>
</dbReference>
<dbReference type="PANTHER" id="PTHR40763:SF4">
    <property type="entry name" value="DUF1707 DOMAIN-CONTAINING PROTEIN"/>
    <property type="match status" value="1"/>
</dbReference>
<feature type="region of interest" description="Disordered" evidence="1">
    <location>
        <begin position="1"/>
        <end position="20"/>
    </location>
</feature>